<name>G5CIY3_9FIRM</name>
<dbReference type="PANTHER" id="PTHR43236:SF2">
    <property type="entry name" value="BLL0069 PROTEIN"/>
    <property type="match status" value="1"/>
</dbReference>
<geneLocation type="plasmid" evidence="2">
    <name>pL15</name>
</geneLocation>
<gene>
    <name evidence="2" type="primary">orfL12</name>
</gene>
<organism evidence="2">
    <name type="scientific">Sulfobacillus thermotolerans</name>
    <dbReference type="NCBI Taxonomy" id="338644"/>
    <lineage>
        <taxon>Bacteria</taxon>
        <taxon>Bacillati</taxon>
        <taxon>Bacillota</taxon>
        <taxon>Clostridia</taxon>
        <taxon>Eubacteriales</taxon>
        <taxon>Clostridiales Family XVII. Incertae Sedis</taxon>
        <taxon>Sulfobacillus</taxon>
    </lineage>
</organism>
<reference evidence="2" key="1">
    <citation type="journal article" date="2011" name="Appl. Environ. Microbiol.">
        <title>Two Large, Related, Cryptic Plasmids from Geographically Distinct Isolates of Sulfobacillus thermotolerans.</title>
        <authorList>
            <person name="Deane S.M."/>
            <person name="Rawlings D.E."/>
        </authorList>
    </citation>
    <scope>NUCLEOTIDE SEQUENCE</scope>
    <source>
        <strain evidence="2">L15</strain>
        <plasmid evidence="2">pL15</plasmid>
    </source>
</reference>
<dbReference type="EMBL" id="JN119829">
    <property type="protein sequence ID" value="AEP14260.1"/>
    <property type="molecule type" value="Genomic_DNA"/>
</dbReference>
<dbReference type="Gene3D" id="1.10.10.2910">
    <property type="match status" value="1"/>
</dbReference>
<evidence type="ECO:0000259" key="1">
    <source>
        <dbReference type="Pfam" id="PF06114"/>
    </source>
</evidence>
<sequence length="159" mass="18122">MTPKAYAEECLQIIGWRCPVVPSPNTLADKLGIVVTRTPPYTESDACDGLSMVEGDAWIILVNRSQAWVRRQWTLTHEIGHILQHGHVQRGLWHRDPTQRNEPMEREADSFAREFLMPAELMWSLSAQFGTDTATLAHHLRLSRPAVAWRMQELGIVRG</sequence>
<keyword evidence="2" id="KW-0614">Plasmid</keyword>
<dbReference type="Pfam" id="PF06114">
    <property type="entry name" value="Peptidase_M78"/>
    <property type="match status" value="1"/>
</dbReference>
<dbReference type="AlphaFoldDB" id="G5CIY3"/>
<dbReference type="RefSeq" id="WP_031942627.1">
    <property type="nucleotide sequence ID" value="NC_025041.1"/>
</dbReference>
<accession>G5CIY3</accession>
<protein>
    <recommendedName>
        <fullName evidence="1">IrrE N-terminal-like domain-containing protein</fullName>
    </recommendedName>
</protein>
<proteinExistence type="predicted"/>
<dbReference type="InterPro" id="IPR010359">
    <property type="entry name" value="IrrE_HExxH"/>
</dbReference>
<feature type="domain" description="IrrE N-terminal-like" evidence="1">
    <location>
        <begin position="28"/>
        <end position="150"/>
    </location>
</feature>
<dbReference type="InterPro" id="IPR052345">
    <property type="entry name" value="Rad_response_metalloprotease"/>
</dbReference>
<dbReference type="PANTHER" id="PTHR43236">
    <property type="entry name" value="ANTITOXIN HIGA1"/>
    <property type="match status" value="1"/>
</dbReference>
<evidence type="ECO:0000313" key="2">
    <source>
        <dbReference type="EMBL" id="AEP14260.1"/>
    </source>
</evidence>